<dbReference type="AlphaFoldDB" id="A0A9E9P278"/>
<name>A0A9E9P278_9BURK</name>
<organism evidence="1 2">
    <name type="scientific">Oxalobacter vibrioformis</name>
    <dbReference type="NCBI Taxonomy" id="933080"/>
    <lineage>
        <taxon>Bacteria</taxon>
        <taxon>Pseudomonadati</taxon>
        <taxon>Pseudomonadota</taxon>
        <taxon>Betaproteobacteria</taxon>
        <taxon>Burkholderiales</taxon>
        <taxon>Oxalobacteraceae</taxon>
        <taxon>Oxalobacter</taxon>
    </lineage>
</organism>
<proteinExistence type="predicted"/>
<dbReference type="Proteomes" id="UP001156215">
    <property type="component" value="Chromosome"/>
</dbReference>
<sequence>MSARQERALFFLPAWVRALRHRLSTRYFPPGRFFKAVCRMGTSEAVPMPPAPQGYLTPRSGVTSLLKSAIAL</sequence>
<gene>
    <name evidence="1" type="ORF">NB640_10225</name>
</gene>
<keyword evidence="2" id="KW-1185">Reference proteome</keyword>
<dbReference type="RefSeq" id="WP_269308601.1">
    <property type="nucleotide sequence ID" value="NZ_CP098242.1"/>
</dbReference>
<protein>
    <submittedName>
        <fullName evidence="1">Uncharacterized protein</fullName>
    </submittedName>
</protein>
<accession>A0A9E9P278</accession>
<evidence type="ECO:0000313" key="2">
    <source>
        <dbReference type="Proteomes" id="UP001156215"/>
    </source>
</evidence>
<evidence type="ECO:0000313" key="1">
    <source>
        <dbReference type="EMBL" id="WAW09599.1"/>
    </source>
</evidence>
<dbReference type="KEGG" id="ovb:NB640_10225"/>
<reference evidence="1" key="1">
    <citation type="journal article" date="2022" name="Front. Microbiol.">
        <title>New perspectives on an old grouping: The genomic and phenotypic variability of Oxalobacter formigenes and the implications for calcium oxalate stone prevention.</title>
        <authorList>
            <person name="Chmiel J.A."/>
            <person name="Carr C."/>
            <person name="Stuivenberg G.A."/>
            <person name="Venema R."/>
            <person name="Chanyi R.M."/>
            <person name="Al K.F."/>
            <person name="Giguere D."/>
            <person name="Say H."/>
            <person name="Akouris P.P."/>
            <person name="Dominguez Romero S.A."/>
            <person name="Kwong A."/>
            <person name="Tai V."/>
            <person name="Koval S.F."/>
            <person name="Razvi H."/>
            <person name="Bjazevic J."/>
            <person name="Burton J.P."/>
        </authorList>
    </citation>
    <scope>NUCLEOTIDE SEQUENCE</scope>
    <source>
        <strain evidence="1">WoOx3</strain>
    </source>
</reference>
<dbReference type="EMBL" id="CP098242">
    <property type="protein sequence ID" value="WAW09599.1"/>
    <property type="molecule type" value="Genomic_DNA"/>
</dbReference>